<protein>
    <submittedName>
        <fullName evidence="1">DUF4843 domain-containing protein</fullName>
    </submittedName>
</protein>
<organism evidence="1 2">
    <name type="scientific">Sphingobacterium faecale</name>
    <dbReference type="NCBI Taxonomy" id="2803775"/>
    <lineage>
        <taxon>Bacteria</taxon>
        <taxon>Pseudomonadati</taxon>
        <taxon>Bacteroidota</taxon>
        <taxon>Sphingobacteriia</taxon>
        <taxon>Sphingobacteriales</taxon>
        <taxon>Sphingobacteriaceae</taxon>
        <taxon>Sphingobacterium</taxon>
    </lineage>
</organism>
<name>A0ABS1R929_9SPHI</name>
<dbReference type="RefSeq" id="WP_202104944.1">
    <property type="nucleotide sequence ID" value="NZ_JAERTY010000013.1"/>
</dbReference>
<gene>
    <name evidence="1" type="ORF">JKG61_20835</name>
</gene>
<comment type="caution">
    <text evidence="1">The sequence shown here is derived from an EMBL/GenBank/DDBJ whole genome shotgun (WGS) entry which is preliminary data.</text>
</comment>
<sequence length="259" mass="30480">MKRLLYLVVALCLLGCTKKELLTYTDGDGLFFDTREMFLDTVNVSWGLKNNEIKTQKVKLNVKLIGHVADYDRTFYVKVKDDPSDLYQAKIGVDYQQFPLEYVLPKGKASTMIEIDVLRNPILHEENRWLTVQLVETDEFKFLYSRKLEDSLGNRRLLDVQRVIKMNENFPKPRWWLVFGDRVFGKWSLKKQILICELMGIDREKWVGDVVSDPTFSEGYLRFCGVKVHRWLEEQKKNGETYYEADDITPMQMGPDSKR</sequence>
<evidence type="ECO:0000313" key="1">
    <source>
        <dbReference type="EMBL" id="MBL1411215.1"/>
    </source>
</evidence>
<dbReference type="EMBL" id="JAERTY010000013">
    <property type="protein sequence ID" value="MBL1411215.1"/>
    <property type="molecule type" value="Genomic_DNA"/>
</dbReference>
<reference evidence="1 2" key="1">
    <citation type="submission" date="2021-01" db="EMBL/GenBank/DDBJ databases">
        <title>C459-1 draft genome sequence.</title>
        <authorList>
            <person name="Zhang X.-F."/>
        </authorList>
    </citation>
    <scope>NUCLEOTIDE SEQUENCE [LARGE SCALE GENOMIC DNA]</scope>
    <source>
        <strain evidence="2">C459-1</strain>
    </source>
</reference>
<dbReference type="Proteomes" id="UP000625283">
    <property type="component" value="Unassembled WGS sequence"/>
</dbReference>
<keyword evidence="2" id="KW-1185">Reference proteome</keyword>
<dbReference type="InterPro" id="IPR032299">
    <property type="entry name" value="DUF4843"/>
</dbReference>
<dbReference type="Pfam" id="PF16132">
    <property type="entry name" value="DUF4843"/>
    <property type="match status" value="1"/>
</dbReference>
<proteinExistence type="predicted"/>
<accession>A0ABS1R929</accession>
<evidence type="ECO:0000313" key="2">
    <source>
        <dbReference type="Proteomes" id="UP000625283"/>
    </source>
</evidence>